<sequence length="365" mass="39147">MATRVGIIGLSASDDAWVSRTHGMALKKAPLSSKYQLTAVATTSSESAAASAARWGISPENAYTNAEDIAADPNVDMVVVGVKLPLHYELVLPALKAGKDVFVEWPLATDMNQVRELQAAAKRGGGRATVGLQARGSPSILKAKEIIDSGALGKIVATTVVGWDNMLLYLPPRYDYEHEAKNRADISTITSGHVLDALCFLLGEFDSLSSVTNCFFPNITTPHHKGPVTRNAPDSLLVQGTLKSGTVVSFSMVLTPADTPSSLTWTIVGEKGALKFEGNNINIQIFPPNLYWYRSEPDSDSLPAWQEVPVEEPLAFGQVGELYQALADGEKVPGVLTDFDGAALRHSMLEACAKSSRDGTRESYI</sequence>
<dbReference type="InterPro" id="IPR055080">
    <property type="entry name" value="Gal80p-like_C"/>
</dbReference>
<feature type="domain" description="Gal80p-like C-terminal" evidence="2">
    <location>
        <begin position="138"/>
        <end position="278"/>
    </location>
</feature>
<name>A0A0U1LNQ9_TALIS</name>
<dbReference type="PANTHER" id="PTHR43708">
    <property type="entry name" value="CONSERVED EXPRESSED OXIDOREDUCTASE (EUROFUNG)"/>
    <property type="match status" value="1"/>
</dbReference>
<dbReference type="STRING" id="28573.A0A0U1LNQ9"/>
<protein>
    <submittedName>
        <fullName evidence="3">Galactose/lactose metabolism regulatory protein GAL80</fullName>
    </submittedName>
</protein>
<gene>
    <name evidence="3" type="ORF">PISL3812_02035</name>
</gene>
<keyword evidence="4" id="KW-1185">Reference proteome</keyword>
<dbReference type="AlphaFoldDB" id="A0A0U1LNQ9"/>
<dbReference type="Proteomes" id="UP000054383">
    <property type="component" value="Unassembled WGS sequence"/>
</dbReference>
<dbReference type="GO" id="GO:0000166">
    <property type="term" value="F:nucleotide binding"/>
    <property type="evidence" value="ECO:0007669"/>
    <property type="project" value="InterPro"/>
</dbReference>
<evidence type="ECO:0000313" key="3">
    <source>
        <dbReference type="EMBL" id="CRG84848.1"/>
    </source>
</evidence>
<dbReference type="EMBL" id="CVMT01000002">
    <property type="protein sequence ID" value="CRG84848.1"/>
    <property type="molecule type" value="Genomic_DNA"/>
</dbReference>
<dbReference type="Pfam" id="PF01408">
    <property type="entry name" value="GFO_IDH_MocA"/>
    <property type="match status" value="1"/>
</dbReference>
<evidence type="ECO:0000259" key="1">
    <source>
        <dbReference type="Pfam" id="PF01408"/>
    </source>
</evidence>
<dbReference type="InterPro" id="IPR051317">
    <property type="entry name" value="Gfo/Idh/MocA_oxidoreduct"/>
</dbReference>
<proteinExistence type="predicted"/>
<dbReference type="SUPFAM" id="SSF51735">
    <property type="entry name" value="NAD(P)-binding Rossmann-fold domains"/>
    <property type="match status" value="1"/>
</dbReference>
<dbReference type="Gene3D" id="3.30.360.10">
    <property type="entry name" value="Dihydrodipicolinate Reductase, domain 2"/>
    <property type="match status" value="1"/>
</dbReference>
<dbReference type="PANTHER" id="PTHR43708:SF1">
    <property type="entry name" value="GALACTOSE_LACTOSE METABOLISM REGULATORY PROTEIN GAL80"/>
    <property type="match status" value="1"/>
</dbReference>
<dbReference type="SUPFAM" id="SSF55347">
    <property type="entry name" value="Glyceraldehyde-3-phosphate dehydrogenase-like, C-terminal domain"/>
    <property type="match status" value="1"/>
</dbReference>
<accession>A0A0U1LNQ9</accession>
<evidence type="ECO:0000313" key="4">
    <source>
        <dbReference type="Proteomes" id="UP000054383"/>
    </source>
</evidence>
<reference evidence="3 4" key="1">
    <citation type="submission" date="2015-04" db="EMBL/GenBank/DDBJ databases">
        <authorList>
            <person name="Syromyatnikov M.Y."/>
            <person name="Popov V.N."/>
        </authorList>
    </citation>
    <scope>NUCLEOTIDE SEQUENCE [LARGE SCALE GENOMIC DNA]</scope>
    <source>
        <strain evidence="3">WF-38-12</strain>
    </source>
</reference>
<dbReference type="Pfam" id="PF22685">
    <property type="entry name" value="Gal80p_C-like"/>
    <property type="match status" value="1"/>
</dbReference>
<dbReference type="Gene3D" id="3.40.50.720">
    <property type="entry name" value="NAD(P)-binding Rossmann-like Domain"/>
    <property type="match status" value="1"/>
</dbReference>
<dbReference type="OrthoDB" id="64915at2759"/>
<feature type="domain" description="Gfo/Idh/MocA-like oxidoreductase N-terminal" evidence="1">
    <location>
        <begin position="4"/>
        <end position="131"/>
    </location>
</feature>
<dbReference type="InterPro" id="IPR036291">
    <property type="entry name" value="NAD(P)-bd_dom_sf"/>
</dbReference>
<organism evidence="3 4">
    <name type="scientific">Talaromyces islandicus</name>
    <name type="common">Penicillium islandicum</name>
    <dbReference type="NCBI Taxonomy" id="28573"/>
    <lineage>
        <taxon>Eukaryota</taxon>
        <taxon>Fungi</taxon>
        <taxon>Dikarya</taxon>
        <taxon>Ascomycota</taxon>
        <taxon>Pezizomycotina</taxon>
        <taxon>Eurotiomycetes</taxon>
        <taxon>Eurotiomycetidae</taxon>
        <taxon>Eurotiales</taxon>
        <taxon>Trichocomaceae</taxon>
        <taxon>Talaromyces</taxon>
        <taxon>Talaromyces sect. Islandici</taxon>
    </lineage>
</organism>
<dbReference type="InterPro" id="IPR000683">
    <property type="entry name" value="Gfo/Idh/MocA-like_OxRdtase_N"/>
</dbReference>
<evidence type="ECO:0000259" key="2">
    <source>
        <dbReference type="Pfam" id="PF22685"/>
    </source>
</evidence>
<dbReference type="OMA" id="KVPHHRE"/>